<keyword evidence="1" id="KW-0175">Coiled coil</keyword>
<feature type="coiled-coil region" evidence="1">
    <location>
        <begin position="2"/>
        <end position="48"/>
    </location>
</feature>
<organism evidence="2">
    <name type="scientific">Siphoviridae sp. ctINK4</name>
    <dbReference type="NCBI Taxonomy" id="2825428"/>
    <lineage>
        <taxon>Viruses</taxon>
        <taxon>Duplodnaviria</taxon>
        <taxon>Heunggongvirae</taxon>
        <taxon>Uroviricota</taxon>
        <taxon>Caudoviricetes</taxon>
    </lineage>
</organism>
<dbReference type="EMBL" id="BK015267">
    <property type="protein sequence ID" value="DAD98783.1"/>
    <property type="molecule type" value="Genomic_DNA"/>
</dbReference>
<evidence type="ECO:0000256" key="1">
    <source>
        <dbReference type="SAM" id="Coils"/>
    </source>
</evidence>
<proteinExistence type="predicted"/>
<name>A0A8S5NWI9_9CAUD</name>
<protein>
    <submittedName>
        <fullName evidence="2">Uncharacterized protein</fullName>
    </submittedName>
</protein>
<sequence length="99" mass="10958">MKNNTKNELEQALANVITEEAASGRNSVKELLDNIEDAAMAIVELQEGKSYPITITDSFGKREATETALERAKSMAELILENYLDELYTVLGYGGKEDE</sequence>
<accession>A0A8S5NWI9</accession>
<reference evidence="2" key="1">
    <citation type="journal article" date="2021" name="Proc. Natl. Acad. Sci. U.S.A.">
        <title>A Catalog of Tens of Thousands of Viruses from Human Metagenomes Reveals Hidden Associations with Chronic Diseases.</title>
        <authorList>
            <person name="Tisza M.J."/>
            <person name="Buck C.B."/>
        </authorList>
    </citation>
    <scope>NUCLEOTIDE SEQUENCE</scope>
    <source>
        <strain evidence="2">CtINK4</strain>
    </source>
</reference>
<evidence type="ECO:0000313" key="2">
    <source>
        <dbReference type="EMBL" id="DAD98783.1"/>
    </source>
</evidence>